<sequence length="456" mass="48455">MYRPPYYDPPIRHLFRGGSTADKNTAETDYERENAHLYALHARFRQYGTRVPGHPRTPIPAHIPGARPAARKTSGPVQRFLRRRGPAGRFLRRRGPVQRFWRRRGPAERFLRRRGPVQRFLRRRGPAERFLRRRGPAERFLRRRGPVQRFLRRRAQFSAPCLEGPSSAVLETAGPSGAVLETAGPSSAVLETAAGLWPTAHCLVVPSWAAGMVLLQCPPGVWVVGPSWPAGLGPPWAAAMGVVGSPGAAVPVPPGAAAMGVVGSSWAAGLLPDLSDLLPLPSLVVGLWPFPPFGAVAGDCLWVVSGGDVEGGLLRRPFRLLLLFPGGGLAVPLLLGEDPDMRAGGLQYPCTLVKGAAGLVVAEVLFLPRREGGGGSGSGKKLVVARKSFLGQWRVVGTVGMGVEGEDVVVGESRLLSLGAGAGAGGIGCREVDGWLRLCGVEEGVTDTVGEDTGDV</sequence>
<accession>A0AAV7P761</accession>
<dbReference type="EMBL" id="JANPWB010000011">
    <property type="protein sequence ID" value="KAJ1123010.1"/>
    <property type="molecule type" value="Genomic_DNA"/>
</dbReference>
<dbReference type="AlphaFoldDB" id="A0AAV7P761"/>
<proteinExistence type="predicted"/>
<gene>
    <name evidence="1" type="ORF">NDU88_001483</name>
</gene>
<evidence type="ECO:0000313" key="1">
    <source>
        <dbReference type="EMBL" id="KAJ1123010.1"/>
    </source>
</evidence>
<protein>
    <submittedName>
        <fullName evidence="1">Uncharacterized protein</fullName>
    </submittedName>
</protein>
<dbReference type="Proteomes" id="UP001066276">
    <property type="component" value="Chromosome 7"/>
</dbReference>
<reference evidence="1" key="1">
    <citation type="journal article" date="2022" name="bioRxiv">
        <title>Sequencing and chromosome-scale assembly of the giantPleurodeles waltlgenome.</title>
        <authorList>
            <person name="Brown T."/>
            <person name="Elewa A."/>
            <person name="Iarovenko S."/>
            <person name="Subramanian E."/>
            <person name="Araus A.J."/>
            <person name="Petzold A."/>
            <person name="Susuki M."/>
            <person name="Suzuki K.-i.T."/>
            <person name="Hayashi T."/>
            <person name="Toyoda A."/>
            <person name="Oliveira C."/>
            <person name="Osipova E."/>
            <person name="Leigh N.D."/>
            <person name="Simon A."/>
            <person name="Yun M.H."/>
        </authorList>
    </citation>
    <scope>NUCLEOTIDE SEQUENCE</scope>
    <source>
        <strain evidence="1">20211129_DDA</strain>
        <tissue evidence="1">Liver</tissue>
    </source>
</reference>
<name>A0AAV7P761_PLEWA</name>
<evidence type="ECO:0000313" key="2">
    <source>
        <dbReference type="Proteomes" id="UP001066276"/>
    </source>
</evidence>
<organism evidence="1 2">
    <name type="scientific">Pleurodeles waltl</name>
    <name type="common">Iberian ribbed newt</name>
    <dbReference type="NCBI Taxonomy" id="8319"/>
    <lineage>
        <taxon>Eukaryota</taxon>
        <taxon>Metazoa</taxon>
        <taxon>Chordata</taxon>
        <taxon>Craniata</taxon>
        <taxon>Vertebrata</taxon>
        <taxon>Euteleostomi</taxon>
        <taxon>Amphibia</taxon>
        <taxon>Batrachia</taxon>
        <taxon>Caudata</taxon>
        <taxon>Salamandroidea</taxon>
        <taxon>Salamandridae</taxon>
        <taxon>Pleurodelinae</taxon>
        <taxon>Pleurodeles</taxon>
    </lineage>
</organism>
<keyword evidence="2" id="KW-1185">Reference proteome</keyword>
<comment type="caution">
    <text evidence="1">The sequence shown here is derived from an EMBL/GenBank/DDBJ whole genome shotgun (WGS) entry which is preliminary data.</text>
</comment>